<name>A0A265NAX6_9BACI</name>
<dbReference type="Pfam" id="PF00005">
    <property type="entry name" value="ABC_tran"/>
    <property type="match status" value="1"/>
</dbReference>
<dbReference type="EMBL" id="NPMS01000003">
    <property type="protein sequence ID" value="OZU89178.1"/>
    <property type="molecule type" value="Genomic_DNA"/>
</dbReference>
<dbReference type="InterPro" id="IPR051782">
    <property type="entry name" value="ABC_Transporter_VariousFunc"/>
</dbReference>
<evidence type="ECO:0000313" key="5">
    <source>
        <dbReference type="EMBL" id="OZU89178.1"/>
    </source>
</evidence>
<dbReference type="PANTHER" id="PTHR42939">
    <property type="entry name" value="ABC TRANSPORTER ATP-BINDING PROTEIN ALBC-RELATED"/>
    <property type="match status" value="1"/>
</dbReference>
<dbReference type="CDD" id="cd03230">
    <property type="entry name" value="ABC_DR_subfamily_A"/>
    <property type="match status" value="1"/>
</dbReference>
<organism evidence="5 6">
    <name type="scientific">Virgibacillus indicus</name>
    <dbReference type="NCBI Taxonomy" id="2024554"/>
    <lineage>
        <taxon>Bacteria</taxon>
        <taxon>Bacillati</taxon>
        <taxon>Bacillota</taxon>
        <taxon>Bacilli</taxon>
        <taxon>Bacillales</taxon>
        <taxon>Bacillaceae</taxon>
        <taxon>Virgibacillus</taxon>
    </lineage>
</organism>
<keyword evidence="3" id="KW-0067">ATP-binding</keyword>
<dbReference type="OrthoDB" id="9804819at2"/>
<dbReference type="InterPro" id="IPR003593">
    <property type="entry name" value="AAA+_ATPase"/>
</dbReference>
<dbReference type="AlphaFoldDB" id="A0A265NAX6"/>
<dbReference type="SUPFAM" id="SSF52540">
    <property type="entry name" value="P-loop containing nucleoside triphosphate hydrolases"/>
    <property type="match status" value="1"/>
</dbReference>
<evidence type="ECO:0000256" key="3">
    <source>
        <dbReference type="ARBA" id="ARBA00022840"/>
    </source>
</evidence>
<keyword evidence="1" id="KW-0813">Transport</keyword>
<proteinExistence type="predicted"/>
<evidence type="ECO:0000313" key="6">
    <source>
        <dbReference type="Proteomes" id="UP000216498"/>
    </source>
</evidence>
<dbReference type="InterPro" id="IPR027417">
    <property type="entry name" value="P-loop_NTPase"/>
</dbReference>
<comment type="caution">
    <text evidence="5">The sequence shown here is derived from an EMBL/GenBank/DDBJ whole genome shotgun (WGS) entry which is preliminary data.</text>
</comment>
<feature type="domain" description="ABC transporter" evidence="4">
    <location>
        <begin position="1"/>
        <end position="232"/>
    </location>
</feature>
<dbReference type="Proteomes" id="UP000216498">
    <property type="component" value="Unassembled WGS sequence"/>
</dbReference>
<dbReference type="PANTHER" id="PTHR42939:SF5">
    <property type="entry name" value="ABC-TYPE TRANSPORTER ATP-BINDING PROTEIN ECSA"/>
    <property type="match status" value="1"/>
</dbReference>
<protein>
    <submittedName>
        <fullName evidence="5">ABC transporter</fullName>
    </submittedName>
</protein>
<evidence type="ECO:0000259" key="4">
    <source>
        <dbReference type="PROSITE" id="PS50893"/>
    </source>
</evidence>
<dbReference type="SMART" id="SM00382">
    <property type="entry name" value="AAA"/>
    <property type="match status" value="1"/>
</dbReference>
<dbReference type="GO" id="GO:0016887">
    <property type="term" value="F:ATP hydrolysis activity"/>
    <property type="evidence" value="ECO:0007669"/>
    <property type="project" value="InterPro"/>
</dbReference>
<dbReference type="Gene3D" id="3.40.50.300">
    <property type="entry name" value="P-loop containing nucleotide triphosphate hydrolases"/>
    <property type="match status" value="1"/>
</dbReference>
<evidence type="ECO:0000256" key="1">
    <source>
        <dbReference type="ARBA" id="ARBA00022448"/>
    </source>
</evidence>
<dbReference type="PROSITE" id="PS50893">
    <property type="entry name" value="ABC_TRANSPORTER_2"/>
    <property type="match status" value="1"/>
</dbReference>
<keyword evidence="2" id="KW-0547">Nucleotide-binding</keyword>
<reference evidence="5 6" key="1">
    <citation type="submission" date="2017-08" db="EMBL/GenBank/DDBJ databases">
        <title>Virgibacillus indicus sp. nov. and Virgibacillus profoundi sp. nov, two moderately halophilic bacteria isolated from marine sediment by using the Microfluidic Streak Plate.</title>
        <authorList>
            <person name="Xu B."/>
            <person name="Hu B."/>
            <person name="Wang J."/>
            <person name="Zhu Y."/>
            <person name="Huang L."/>
            <person name="Du W."/>
            <person name="Huang Y."/>
        </authorList>
    </citation>
    <scope>NUCLEOTIDE SEQUENCE [LARGE SCALE GENOMIC DNA]</scope>
    <source>
        <strain evidence="5 6">IO3-P2-C2</strain>
    </source>
</reference>
<keyword evidence="6" id="KW-1185">Reference proteome</keyword>
<gene>
    <name evidence="5" type="ORF">CIL03_09225</name>
</gene>
<evidence type="ECO:0000256" key="2">
    <source>
        <dbReference type="ARBA" id="ARBA00022741"/>
    </source>
</evidence>
<sequence>MKVLEVSQVCAEINNTRLLDDISFTMEDGSVLALVGHNGAGKSTLMKTILGVLEKSQGKIIINEDYNQDDAFLTFKQMISYLPEEPLLLTELTVMQHFQLYGMSYELAEKLLNERIERYVEGFELEDKLHEYPESLSKGMRQKVQTICALLPDTPLLLIDEPFIGLDVYAMDYLEELIKEKAANGTSILLTTHQLERIKEIADEFLMLQHGKIQSQGDIADFRTIQRRSKND</sequence>
<accession>A0A265NAX6</accession>
<dbReference type="RefSeq" id="WP_094885569.1">
    <property type="nucleotide sequence ID" value="NZ_NPMS01000003.1"/>
</dbReference>
<dbReference type="InterPro" id="IPR003439">
    <property type="entry name" value="ABC_transporter-like_ATP-bd"/>
</dbReference>
<dbReference type="GO" id="GO:0005524">
    <property type="term" value="F:ATP binding"/>
    <property type="evidence" value="ECO:0007669"/>
    <property type="project" value="UniProtKB-KW"/>
</dbReference>